<evidence type="ECO:0000256" key="1">
    <source>
        <dbReference type="ARBA" id="ARBA00006464"/>
    </source>
</evidence>
<dbReference type="PANTHER" id="PTHR30576">
    <property type="entry name" value="COLANIC BIOSYNTHESIS UDP-GLUCOSE LIPID CARRIER TRANSFERASE"/>
    <property type="match status" value="1"/>
</dbReference>
<dbReference type="eggNOG" id="COG2148">
    <property type="taxonomic scope" value="Bacteria"/>
</dbReference>
<feature type="transmembrane region" description="Helical" evidence="2">
    <location>
        <begin position="7"/>
        <end position="26"/>
    </location>
</feature>
<dbReference type="PANTHER" id="PTHR30576:SF8">
    <property type="entry name" value="UNDECAPRENYL-PHOSPHATE GALACTOSE PHOSPHOTRANSFERASE"/>
    <property type="match status" value="1"/>
</dbReference>
<dbReference type="InterPro" id="IPR003362">
    <property type="entry name" value="Bact_transf"/>
</dbReference>
<dbReference type="Pfam" id="PF02397">
    <property type="entry name" value="Bac_transf"/>
    <property type="match status" value="1"/>
</dbReference>
<dbReference type="EMBL" id="JOKH01000009">
    <property type="protein sequence ID" value="KEQ13077.1"/>
    <property type="molecule type" value="Genomic_DNA"/>
</dbReference>
<proteinExistence type="inferred from homology"/>
<keyword evidence="2" id="KW-0472">Membrane</keyword>
<protein>
    <submittedName>
        <fullName evidence="4">Sugar transferase</fullName>
    </submittedName>
</protein>
<evidence type="ECO:0000256" key="2">
    <source>
        <dbReference type="SAM" id="Phobius"/>
    </source>
</evidence>
<dbReference type="GO" id="GO:0016780">
    <property type="term" value="F:phosphotransferase activity, for other substituted phosphate groups"/>
    <property type="evidence" value="ECO:0007669"/>
    <property type="project" value="TreeGrafter"/>
</dbReference>
<gene>
    <name evidence="4" type="ORF">GZ78_26325</name>
</gene>
<evidence type="ECO:0000259" key="3">
    <source>
        <dbReference type="Pfam" id="PF02397"/>
    </source>
</evidence>
<keyword evidence="2" id="KW-1133">Transmembrane helix</keyword>
<dbReference type="RefSeq" id="WP_034842193.1">
    <property type="nucleotide sequence ID" value="NZ_JOKH01000009.1"/>
</dbReference>
<organism evidence="4 5">
    <name type="scientific">Endozoicomonas numazuensis</name>
    <dbReference type="NCBI Taxonomy" id="1137799"/>
    <lineage>
        <taxon>Bacteria</taxon>
        <taxon>Pseudomonadati</taxon>
        <taxon>Pseudomonadota</taxon>
        <taxon>Gammaproteobacteria</taxon>
        <taxon>Oceanospirillales</taxon>
        <taxon>Endozoicomonadaceae</taxon>
        <taxon>Endozoicomonas</taxon>
    </lineage>
</organism>
<dbReference type="OrthoDB" id="9808602at2"/>
<keyword evidence="4" id="KW-0808">Transferase</keyword>
<reference evidence="4 5" key="1">
    <citation type="submission" date="2014-06" db="EMBL/GenBank/DDBJ databases">
        <title>Whole Genome Sequences of Three Symbiotic Endozoicomonas Bacteria.</title>
        <authorList>
            <person name="Neave M.J."/>
            <person name="Apprill A."/>
            <person name="Voolstra C.R."/>
        </authorList>
    </citation>
    <scope>NUCLEOTIDE SEQUENCE [LARGE SCALE GENOMIC DNA]</scope>
    <source>
        <strain evidence="4 5">DSM 25634</strain>
    </source>
</reference>
<keyword evidence="5" id="KW-1185">Reference proteome</keyword>
<name>A0A081N3Q4_9GAMM</name>
<comment type="similarity">
    <text evidence="1">Belongs to the bacterial sugar transferase family.</text>
</comment>
<dbReference type="STRING" id="1137799.GZ78_26325"/>
<evidence type="ECO:0000313" key="4">
    <source>
        <dbReference type="EMBL" id="KEQ13077.1"/>
    </source>
</evidence>
<keyword evidence="2" id="KW-0812">Transmembrane</keyword>
<sequence length="209" mass="24334">MKRTIDIVISFFTLVMLTPVLVYVALKVRRNLGSPVFFTQERPGLNGKPFYMVKFRTMRDACDADGQPLPDSERLTDFGRWLRGSSLDELPELWNVLKGDMSLVGPRPLLMQYLPLYSKEQYRRHEMKPGITGWAQINGRNAISWKEKFKLDIWYVDNQSLWLDIKILFMTFKKVLFKDDISADDHATMPYFTGASGDMDSKKHKELKD</sequence>
<accession>A0A081N3Q4</accession>
<evidence type="ECO:0000313" key="5">
    <source>
        <dbReference type="Proteomes" id="UP000028073"/>
    </source>
</evidence>
<dbReference type="AlphaFoldDB" id="A0A081N3Q4"/>
<feature type="domain" description="Bacterial sugar transferase" evidence="3">
    <location>
        <begin position="2"/>
        <end position="176"/>
    </location>
</feature>
<comment type="caution">
    <text evidence="4">The sequence shown here is derived from an EMBL/GenBank/DDBJ whole genome shotgun (WGS) entry which is preliminary data.</text>
</comment>
<dbReference type="Proteomes" id="UP000028073">
    <property type="component" value="Unassembled WGS sequence"/>
</dbReference>